<protein>
    <recommendedName>
        <fullName evidence="3">DUF4760 domain-containing protein</fullName>
    </recommendedName>
</protein>
<name>A0A552G0H1_MICAE</name>
<proteinExistence type="predicted"/>
<reference evidence="1 2" key="1">
    <citation type="submission" date="2019-01" db="EMBL/GenBank/DDBJ databases">
        <title>Coherence of Microcystis species and biogeography revealed through population genomics.</title>
        <authorList>
            <person name="Perez-Carrascal O.M."/>
            <person name="Terrat Y."/>
            <person name="Giani A."/>
            <person name="Fortin N."/>
            <person name="Tromas N."/>
            <person name="Shapiro B.J."/>
        </authorList>
    </citation>
    <scope>NUCLEOTIDE SEQUENCE [LARGE SCALE GENOMIC DNA]</scope>
    <source>
        <strain evidence="1">Ma_QC_Ch_20071001_S25D</strain>
    </source>
</reference>
<comment type="caution">
    <text evidence="1">The sequence shown here is derived from an EMBL/GenBank/DDBJ whole genome shotgun (WGS) entry which is preliminary data.</text>
</comment>
<evidence type="ECO:0000313" key="2">
    <source>
        <dbReference type="Proteomes" id="UP000316958"/>
    </source>
</evidence>
<evidence type="ECO:0008006" key="3">
    <source>
        <dbReference type="Google" id="ProtNLM"/>
    </source>
</evidence>
<dbReference type="EMBL" id="SFBE01000096">
    <property type="protein sequence ID" value="TRU52480.1"/>
    <property type="molecule type" value="Genomic_DNA"/>
</dbReference>
<dbReference type="AlphaFoldDB" id="A0A552G0H1"/>
<accession>A0A552G0H1</accession>
<dbReference type="Proteomes" id="UP000316958">
    <property type="component" value="Unassembled WGS sequence"/>
</dbReference>
<gene>
    <name evidence="1" type="ORF">EWV57_05465</name>
</gene>
<evidence type="ECO:0000313" key="1">
    <source>
        <dbReference type="EMBL" id="TRU52480.1"/>
    </source>
</evidence>
<sequence>MIKKFLEFAKNHPAIVPASATLISASMILYSASIASKSLELSTQSSQRNARLAALGVTQQIRSRYLDAQRIMNDYDIFNYPQNKRHYTEEERLKIRRYWEEVVFHEYVMCKEFQAGVMEDQWAIYRRFVADALKYEILKQEYAYFRANRTLYKSPISDRFFQEIDSLSDVKNWTEVENSRKADIEQSKSK</sequence>
<organism evidence="1 2">
    <name type="scientific">Microcystis aeruginosa Ma_QC_Ch_20071001_S25D</name>
    <dbReference type="NCBI Taxonomy" id="2486250"/>
    <lineage>
        <taxon>Bacteria</taxon>
        <taxon>Bacillati</taxon>
        <taxon>Cyanobacteriota</taxon>
        <taxon>Cyanophyceae</taxon>
        <taxon>Oscillatoriophycideae</taxon>
        <taxon>Chroococcales</taxon>
        <taxon>Microcystaceae</taxon>
        <taxon>Microcystis</taxon>
    </lineage>
</organism>